<evidence type="ECO:0000256" key="2">
    <source>
        <dbReference type="ARBA" id="ARBA00023125"/>
    </source>
</evidence>
<evidence type="ECO:0000313" key="7">
    <source>
        <dbReference type="Proteomes" id="UP000192917"/>
    </source>
</evidence>
<keyword evidence="2" id="KW-0238">DNA-binding</keyword>
<dbReference type="AlphaFoldDB" id="A0A1Y6CBT6"/>
<dbReference type="InterPro" id="IPR005471">
    <property type="entry name" value="Tscrpt_reg_IclR_N"/>
</dbReference>
<dbReference type="Pfam" id="PF01614">
    <property type="entry name" value="IclR_C"/>
    <property type="match status" value="1"/>
</dbReference>
<protein>
    <submittedName>
        <fullName evidence="6">Transcriptional regulator, IclR family</fullName>
    </submittedName>
</protein>
<reference evidence="6 7" key="1">
    <citation type="submission" date="2017-04" db="EMBL/GenBank/DDBJ databases">
        <authorList>
            <person name="Afonso C.L."/>
            <person name="Miller P.J."/>
            <person name="Scott M.A."/>
            <person name="Spackman E."/>
            <person name="Goraichik I."/>
            <person name="Dimitrov K.M."/>
            <person name="Suarez D.L."/>
            <person name="Swayne D.E."/>
        </authorList>
    </citation>
    <scope>NUCLEOTIDE SEQUENCE [LARGE SCALE GENOMIC DNA]</scope>
    <source>
        <strain evidence="6 7">USBA 355</strain>
    </source>
</reference>
<dbReference type="PROSITE" id="PS51078">
    <property type="entry name" value="ICLR_ED"/>
    <property type="match status" value="1"/>
</dbReference>
<gene>
    <name evidence="6" type="ORF">SAMN05428998_1172</name>
</gene>
<evidence type="ECO:0000259" key="5">
    <source>
        <dbReference type="PROSITE" id="PS51078"/>
    </source>
</evidence>
<dbReference type="Gene3D" id="3.30.450.40">
    <property type="match status" value="1"/>
</dbReference>
<accession>A0A1Y6CBT6</accession>
<dbReference type="Gene3D" id="1.10.10.10">
    <property type="entry name" value="Winged helix-like DNA-binding domain superfamily/Winged helix DNA-binding domain"/>
    <property type="match status" value="1"/>
</dbReference>
<dbReference type="InterPro" id="IPR036390">
    <property type="entry name" value="WH_DNA-bd_sf"/>
</dbReference>
<keyword evidence="1" id="KW-0805">Transcription regulation</keyword>
<proteinExistence type="predicted"/>
<dbReference type="RefSeq" id="WP_159460259.1">
    <property type="nucleotide sequence ID" value="NZ_FWZX01000017.1"/>
</dbReference>
<dbReference type="InterPro" id="IPR050707">
    <property type="entry name" value="HTH_MetabolicPath_Reg"/>
</dbReference>
<evidence type="ECO:0000256" key="3">
    <source>
        <dbReference type="ARBA" id="ARBA00023163"/>
    </source>
</evidence>
<dbReference type="EMBL" id="FWZX01000017">
    <property type="protein sequence ID" value="SMF47446.1"/>
    <property type="molecule type" value="Genomic_DNA"/>
</dbReference>
<dbReference type="GO" id="GO:0003677">
    <property type="term" value="F:DNA binding"/>
    <property type="evidence" value="ECO:0007669"/>
    <property type="project" value="UniProtKB-KW"/>
</dbReference>
<sequence length="262" mass="28019">MTDVSQTFDRGLSVLEFIDAAPAPIGVREIARRLNLGTSIVQRLVNTLEQRGFVEQVSDTRRYRIGHRAVVLGKNSRHDDTLITAAHVQLVRLAEKFGLNGFLGILKENRAVYVLCVPSRQRVVLRVDAGETMPLHTTALGRVLLAALGDEQAGAILGSGPLERIMPNSITDPAAIVARLPDVRRLGYASVDEENLPAVVSVGAPVRNAAGAVVAGLSVAYTKNTVTVGFDEVVEVVVAASLEVSRELGCPDALGDSWVIAR</sequence>
<dbReference type="SUPFAM" id="SSF46785">
    <property type="entry name" value="Winged helix' DNA-binding domain"/>
    <property type="match status" value="1"/>
</dbReference>
<dbReference type="SMART" id="SM00346">
    <property type="entry name" value="HTH_ICLR"/>
    <property type="match status" value="1"/>
</dbReference>
<dbReference type="PROSITE" id="PS51077">
    <property type="entry name" value="HTH_ICLR"/>
    <property type="match status" value="1"/>
</dbReference>
<dbReference type="PANTHER" id="PTHR30136:SF24">
    <property type="entry name" value="HTH-TYPE TRANSCRIPTIONAL REPRESSOR ALLR"/>
    <property type="match status" value="1"/>
</dbReference>
<dbReference type="Proteomes" id="UP000192917">
    <property type="component" value="Unassembled WGS sequence"/>
</dbReference>
<name>A0A1Y6CBT6_9PROT</name>
<dbReference type="InterPro" id="IPR036388">
    <property type="entry name" value="WH-like_DNA-bd_sf"/>
</dbReference>
<evidence type="ECO:0000313" key="6">
    <source>
        <dbReference type="EMBL" id="SMF47446.1"/>
    </source>
</evidence>
<dbReference type="InterPro" id="IPR029016">
    <property type="entry name" value="GAF-like_dom_sf"/>
</dbReference>
<dbReference type="Pfam" id="PF09339">
    <property type="entry name" value="HTH_IclR"/>
    <property type="match status" value="1"/>
</dbReference>
<evidence type="ECO:0000259" key="4">
    <source>
        <dbReference type="PROSITE" id="PS51077"/>
    </source>
</evidence>
<feature type="domain" description="HTH iclR-type" evidence="4">
    <location>
        <begin position="5"/>
        <end position="67"/>
    </location>
</feature>
<dbReference type="GO" id="GO:0045892">
    <property type="term" value="P:negative regulation of DNA-templated transcription"/>
    <property type="evidence" value="ECO:0007669"/>
    <property type="project" value="TreeGrafter"/>
</dbReference>
<dbReference type="InterPro" id="IPR014757">
    <property type="entry name" value="Tscrpt_reg_IclR_C"/>
</dbReference>
<keyword evidence="7" id="KW-1185">Reference proteome</keyword>
<dbReference type="GO" id="GO:0003700">
    <property type="term" value="F:DNA-binding transcription factor activity"/>
    <property type="evidence" value="ECO:0007669"/>
    <property type="project" value="TreeGrafter"/>
</dbReference>
<dbReference type="SUPFAM" id="SSF55781">
    <property type="entry name" value="GAF domain-like"/>
    <property type="match status" value="1"/>
</dbReference>
<keyword evidence="3" id="KW-0804">Transcription</keyword>
<organism evidence="6 7">
    <name type="scientific">Tistlia consotensis USBA 355</name>
    <dbReference type="NCBI Taxonomy" id="560819"/>
    <lineage>
        <taxon>Bacteria</taxon>
        <taxon>Pseudomonadati</taxon>
        <taxon>Pseudomonadota</taxon>
        <taxon>Alphaproteobacteria</taxon>
        <taxon>Rhodospirillales</taxon>
        <taxon>Rhodovibrionaceae</taxon>
        <taxon>Tistlia</taxon>
    </lineage>
</organism>
<dbReference type="PANTHER" id="PTHR30136">
    <property type="entry name" value="HELIX-TURN-HELIX TRANSCRIPTIONAL REGULATOR, ICLR FAMILY"/>
    <property type="match status" value="1"/>
</dbReference>
<dbReference type="STRING" id="560819.SAMN05428998_1172"/>
<evidence type="ECO:0000256" key="1">
    <source>
        <dbReference type="ARBA" id="ARBA00023015"/>
    </source>
</evidence>
<feature type="domain" description="IclR-ED" evidence="5">
    <location>
        <begin position="68"/>
        <end position="250"/>
    </location>
</feature>